<dbReference type="Gene3D" id="3.30.420.40">
    <property type="match status" value="2"/>
</dbReference>
<keyword evidence="2" id="KW-1185">Reference proteome</keyword>
<comment type="caution">
    <text evidence="1">The sequence shown here is derived from an EMBL/GenBank/DDBJ whole genome shotgun (WGS) entry which is preliminary data.</text>
</comment>
<dbReference type="SUPFAM" id="SSF53067">
    <property type="entry name" value="Actin-like ATPase domain"/>
    <property type="match status" value="1"/>
</dbReference>
<protein>
    <submittedName>
        <fullName evidence="1">Agglutinin biogenesis protein MshI</fullName>
    </submittedName>
</protein>
<dbReference type="InterPro" id="IPR043129">
    <property type="entry name" value="ATPase_NBD"/>
</dbReference>
<dbReference type="Proteomes" id="UP000228593">
    <property type="component" value="Unassembled WGS sequence"/>
</dbReference>
<dbReference type="Gene3D" id="3.30.1490.300">
    <property type="match status" value="1"/>
</dbReference>
<dbReference type="RefSeq" id="WP_099916789.1">
    <property type="nucleotide sequence ID" value="NZ_BMHS01000028.1"/>
</dbReference>
<dbReference type="EMBL" id="PDOB01000025">
    <property type="protein sequence ID" value="PIL38993.1"/>
    <property type="molecule type" value="Genomic_DNA"/>
</dbReference>
<evidence type="ECO:0000313" key="1">
    <source>
        <dbReference type="EMBL" id="PIL38993.1"/>
    </source>
</evidence>
<evidence type="ECO:0000313" key="2">
    <source>
        <dbReference type="Proteomes" id="UP000228593"/>
    </source>
</evidence>
<accession>A0A2G8SZ48</accession>
<sequence length="315" mass="34437">MRLFRKAQKNAGSLAIAFLGDGLAAVSVRRVPPARPAVELAMFYPGAPVPPADVLEKLGKDLQASRYQCTTLLGGGEYQLLAVEAPNVPPDELKIAVRWRLKDMLDFHVDDATIDVLEIPLDKAAPARAGHGMFAVAARNSVIEQRQNLFAAAKLALSVIDIPEMAQRNIAALVEPDGHGVAMLSFTADGGLLTVTFNGELYLSRRIDISQAQLMQPDHDKLHASFDRITLELQRSLDHFDRQYHFINVAKLVLAPNVAPGLETYLSSNLYMPVESLDLAAVLDLALVPELAAVEQQQRFFLTLGAALRLEETLL</sequence>
<name>A0A2G8SZ48_9BURK</name>
<reference evidence="1 2" key="1">
    <citation type="submission" date="2017-10" db="EMBL/GenBank/DDBJ databases">
        <title>Massilia psychrophilum sp. nov., a novel purple-pigmented bacterium isolated from Tianshan glacier, Xinjiang Municipality, China.</title>
        <authorList>
            <person name="Wang H."/>
        </authorList>
    </citation>
    <scope>NUCLEOTIDE SEQUENCE [LARGE SCALE GENOMIC DNA]</scope>
    <source>
        <strain evidence="1 2">JCM 30813</strain>
    </source>
</reference>
<organism evidence="1 2">
    <name type="scientific">Massilia psychrophila</name>
    <dbReference type="NCBI Taxonomy" id="1603353"/>
    <lineage>
        <taxon>Bacteria</taxon>
        <taxon>Pseudomonadati</taxon>
        <taxon>Pseudomonadota</taxon>
        <taxon>Betaproteobacteria</taxon>
        <taxon>Burkholderiales</taxon>
        <taxon>Oxalobacteraceae</taxon>
        <taxon>Telluria group</taxon>
        <taxon>Massilia</taxon>
    </lineage>
</organism>
<gene>
    <name evidence="1" type="ORF">CR103_15035</name>
</gene>
<proteinExistence type="predicted"/>
<dbReference type="OrthoDB" id="5296002at2"/>
<dbReference type="AlphaFoldDB" id="A0A2G8SZ48"/>